<evidence type="ECO:0000313" key="2">
    <source>
        <dbReference type="Proteomes" id="UP001479436"/>
    </source>
</evidence>
<gene>
    <name evidence="1" type="ORF">K7432_017355</name>
</gene>
<evidence type="ECO:0000313" key="1">
    <source>
        <dbReference type="EMBL" id="KAK9670850.1"/>
    </source>
</evidence>
<protein>
    <recommendedName>
        <fullName evidence="3">3'-5' exonuclease domain-containing protein</fullName>
    </recommendedName>
</protein>
<comment type="caution">
    <text evidence="1">The sequence shown here is derived from an EMBL/GenBank/DDBJ whole genome shotgun (WGS) entry which is preliminary data.</text>
</comment>
<feature type="non-terminal residue" evidence="1">
    <location>
        <position position="259"/>
    </location>
</feature>
<proteinExistence type="predicted"/>
<dbReference type="Gene3D" id="3.30.420.10">
    <property type="entry name" value="Ribonuclease H-like superfamily/Ribonuclease H"/>
    <property type="match status" value="1"/>
</dbReference>
<sequence length="259" mass="28828">MWSLRGASSRTNFPPVFLLKSLLDGVPPKGFAYTTRNITSFRSKLKLPLPGNKVKRQLGAVGTQTEGSFDENEGFKIWTNIPSEEFSSQKIKLFLLNDSTQVKKGLTLFRSLLDKSGHKKVLLEGVGSNENSLRFLLLTVDETCLCIDIASIIGNGQLCPLDLKLLITDPRIVKVGANVEAVSSRLFHDYGLRCGPINSKHLIQSKYVDIIEYLSQKYSMEMKAVCSFQNAIPEKNTEVLDSTLKRDTNDLASTKVIEL</sequence>
<name>A0ABR2VKG4_9FUNG</name>
<keyword evidence="2" id="KW-1185">Reference proteome</keyword>
<evidence type="ECO:0008006" key="3">
    <source>
        <dbReference type="Google" id="ProtNLM"/>
    </source>
</evidence>
<accession>A0ABR2VKG4</accession>
<dbReference type="EMBL" id="JASJQH010010551">
    <property type="protein sequence ID" value="KAK9670850.1"/>
    <property type="molecule type" value="Genomic_DNA"/>
</dbReference>
<dbReference type="InterPro" id="IPR036397">
    <property type="entry name" value="RNaseH_sf"/>
</dbReference>
<organism evidence="1 2">
    <name type="scientific">Basidiobolus ranarum</name>
    <dbReference type="NCBI Taxonomy" id="34480"/>
    <lineage>
        <taxon>Eukaryota</taxon>
        <taxon>Fungi</taxon>
        <taxon>Fungi incertae sedis</taxon>
        <taxon>Zoopagomycota</taxon>
        <taxon>Entomophthoromycotina</taxon>
        <taxon>Basidiobolomycetes</taxon>
        <taxon>Basidiobolales</taxon>
        <taxon>Basidiobolaceae</taxon>
        <taxon>Basidiobolus</taxon>
    </lineage>
</organism>
<dbReference type="Proteomes" id="UP001479436">
    <property type="component" value="Unassembled WGS sequence"/>
</dbReference>
<reference evidence="1 2" key="1">
    <citation type="submission" date="2023-04" db="EMBL/GenBank/DDBJ databases">
        <title>Genome of Basidiobolus ranarum AG-B5.</title>
        <authorList>
            <person name="Stajich J.E."/>
            <person name="Carter-House D."/>
            <person name="Gryganskyi A."/>
        </authorList>
    </citation>
    <scope>NUCLEOTIDE SEQUENCE [LARGE SCALE GENOMIC DNA]</scope>
    <source>
        <strain evidence="1 2">AG-B5</strain>
    </source>
</reference>